<dbReference type="InterPro" id="IPR014867">
    <property type="entry name" value="Spore_coat_CotH_CotH2/3/7"/>
</dbReference>
<gene>
    <name evidence="2" type="ORF">EMPS_02054</name>
</gene>
<dbReference type="Pfam" id="PF08757">
    <property type="entry name" value="CotH"/>
    <property type="match status" value="1"/>
</dbReference>
<feature type="chain" id="PRO_5040438994" evidence="1">
    <location>
        <begin position="23"/>
        <end position="607"/>
    </location>
</feature>
<sequence>MNRQRLLVGLAGLVLLASSAVADGYPDNAAGAFGVSIDGKITKLSSSPSTFPLWSGTVVGLSGPSLSSYKYVQLDGAGSPTRAEAFSRTLKDPEAIATENEFFEREVTRSNLPLVPLVYDPWPMSKTKIFDDTQVATIHLTTLGEGGQAQFEGMLQQPVEALPMQVDFRYINHKLLHSVRNISLSISGKSSMEFNKMAFKLRFDSDRVAAPGEKSGFFKRPSIKLRSETSDPTMMREKIYIDVLNAMGVPTQQGAWVRLYLNSKPVGLYLMVDDIGPSFLRQTIHHGDHFQTRGSLWQMNAPLEERQADLAYHGPTSKDYPKDCYKMKTLGSNPPLEPMTQLIQLMKDLADFDVLSTDSVAYWDKRLDLDGFLRNMAMEYLGGSWDAYWWSGSNYFMYFNPAMQKWQWISTDFDGTFGDGDPTDTLTTYQDWAKDMATGEHDRPLVSKLILHNQVIKSRFEAILKEVVSYAFKPEALFPRIDAYEKMLALDIEWEYSIDRSNFPGKTNAWTVKDFHQSIVGPVKDMNLGVKPWIQGRTEGLEQQLGFNVVPGTPDRVKRPVHYPHGGSSDVEVSAASSEGTSATLFVSQTRLSVWATLMALAMAVFW</sequence>
<name>A0A9P3H427_9FUNG</name>
<evidence type="ECO:0000313" key="3">
    <source>
        <dbReference type="Proteomes" id="UP000827284"/>
    </source>
</evidence>
<comment type="caution">
    <text evidence="2">The sequence shown here is derived from an EMBL/GenBank/DDBJ whole genome shotgun (WGS) entry which is preliminary data.</text>
</comment>
<reference evidence="2" key="2">
    <citation type="journal article" date="2022" name="Microbiol. Resour. Announc.">
        <title>Whole-Genome Sequence of Entomortierella parvispora E1425, a Mucoromycotan Fungus Associated with Burkholderiaceae-Related Endosymbiotic Bacteria.</title>
        <authorList>
            <person name="Herlambang A."/>
            <person name="Guo Y."/>
            <person name="Takashima Y."/>
            <person name="Narisawa K."/>
            <person name="Ohta H."/>
            <person name="Nishizawa T."/>
        </authorList>
    </citation>
    <scope>NUCLEOTIDE SEQUENCE</scope>
    <source>
        <strain evidence="2">E1425</strain>
    </source>
</reference>
<feature type="signal peptide" evidence="1">
    <location>
        <begin position="1"/>
        <end position="22"/>
    </location>
</feature>
<evidence type="ECO:0000313" key="2">
    <source>
        <dbReference type="EMBL" id="GJJ69706.1"/>
    </source>
</evidence>
<dbReference type="PANTHER" id="PTHR40050">
    <property type="entry name" value="INNER SPORE COAT PROTEIN H"/>
    <property type="match status" value="1"/>
</dbReference>
<accession>A0A9P3H427</accession>
<reference evidence="2" key="1">
    <citation type="submission" date="2021-11" db="EMBL/GenBank/DDBJ databases">
        <authorList>
            <person name="Herlambang A."/>
            <person name="Guo Y."/>
            <person name="Takashima Y."/>
            <person name="Nishizawa T."/>
        </authorList>
    </citation>
    <scope>NUCLEOTIDE SEQUENCE</scope>
    <source>
        <strain evidence="2">E1425</strain>
    </source>
</reference>
<dbReference type="Proteomes" id="UP000827284">
    <property type="component" value="Unassembled WGS sequence"/>
</dbReference>
<dbReference type="EMBL" id="BQFW01000002">
    <property type="protein sequence ID" value="GJJ69706.1"/>
    <property type="molecule type" value="Genomic_DNA"/>
</dbReference>
<organism evidence="2 3">
    <name type="scientific">Entomortierella parvispora</name>
    <dbReference type="NCBI Taxonomy" id="205924"/>
    <lineage>
        <taxon>Eukaryota</taxon>
        <taxon>Fungi</taxon>
        <taxon>Fungi incertae sedis</taxon>
        <taxon>Mucoromycota</taxon>
        <taxon>Mortierellomycotina</taxon>
        <taxon>Mortierellomycetes</taxon>
        <taxon>Mortierellales</taxon>
        <taxon>Mortierellaceae</taxon>
        <taxon>Entomortierella</taxon>
    </lineage>
</organism>
<keyword evidence="1" id="KW-0732">Signal</keyword>
<protein>
    <submittedName>
        <fullName evidence="2">Spore coat protein H</fullName>
    </submittedName>
</protein>
<keyword evidence="2" id="KW-0167">Capsid protein</keyword>
<dbReference type="AlphaFoldDB" id="A0A9P3H427"/>
<dbReference type="PANTHER" id="PTHR40050:SF1">
    <property type="entry name" value="INNER SPORE COAT PROTEIN H"/>
    <property type="match status" value="1"/>
</dbReference>
<dbReference type="OrthoDB" id="10267127at2759"/>
<keyword evidence="2" id="KW-0946">Virion</keyword>
<proteinExistence type="predicted"/>
<evidence type="ECO:0000256" key="1">
    <source>
        <dbReference type="SAM" id="SignalP"/>
    </source>
</evidence>
<keyword evidence="3" id="KW-1185">Reference proteome</keyword>